<evidence type="ECO:0000256" key="1">
    <source>
        <dbReference type="SAM" id="MobiDB-lite"/>
    </source>
</evidence>
<evidence type="ECO:0000313" key="3">
    <source>
        <dbReference type="Proteomes" id="UP001521222"/>
    </source>
</evidence>
<feature type="region of interest" description="Disordered" evidence="1">
    <location>
        <begin position="239"/>
        <end position="275"/>
    </location>
</feature>
<dbReference type="Proteomes" id="UP001521222">
    <property type="component" value="Unassembled WGS sequence"/>
</dbReference>
<comment type="caution">
    <text evidence="2">The sequence shown here is derived from an EMBL/GenBank/DDBJ whole genome shotgun (WGS) entry which is preliminary data.</text>
</comment>
<proteinExistence type="predicted"/>
<organism evidence="2 3">
    <name type="scientific">Nothophoma quercina</name>
    <dbReference type="NCBI Taxonomy" id="749835"/>
    <lineage>
        <taxon>Eukaryota</taxon>
        <taxon>Fungi</taxon>
        <taxon>Dikarya</taxon>
        <taxon>Ascomycota</taxon>
        <taxon>Pezizomycotina</taxon>
        <taxon>Dothideomycetes</taxon>
        <taxon>Pleosporomycetidae</taxon>
        <taxon>Pleosporales</taxon>
        <taxon>Pleosporineae</taxon>
        <taxon>Didymellaceae</taxon>
        <taxon>Nothophoma</taxon>
    </lineage>
</organism>
<gene>
    <name evidence="2" type="ORF">SLS59_007087</name>
</gene>
<name>A0ABR3R289_9PLEO</name>
<evidence type="ECO:0000313" key="2">
    <source>
        <dbReference type="EMBL" id="KAL1598077.1"/>
    </source>
</evidence>
<sequence>MTSVVTFGNDNSAFQAGTINGPVQNTFHVPSGTARPETPPLPSIVIPFARDSDFVERERILEDLQTRCAAPDSWTALVGLGGVGLASRSLPLNNVDDARFLLNRLAASLASLSKPLREYLLHCDRGSVLVMTRNKEAALKLIEQRDIIEVEPMDEASALALLEKKLAKYLDDYRKSERKRTSLLKYDNRQLRRDWQAKNSIVTTWQISFKHIRQAWPSAAELLSLMSFFDRQGIPEGVLRGCGKQEDNERVKGGTADSDGEDDASESSTSVRSKEDTFEDDVVALRNFCFISDETGRTSFEMHALVQLAMRTWLAANSELKQWQQQFISKLSTAFPTGAYKNWAVCQKLFVHVKMAAAQKLKERSSLLN</sequence>
<accession>A0ABR3R289</accession>
<reference evidence="2 3" key="1">
    <citation type="submission" date="2024-02" db="EMBL/GenBank/DDBJ databases">
        <title>De novo assembly and annotation of 12 fungi associated with fruit tree decline syndrome in Ontario, Canada.</title>
        <authorList>
            <person name="Sulman M."/>
            <person name="Ellouze W."/>
            <person name="Ilyukhin E."/>
        </authorList>
    </citation>
    <scope>NUCLEOTIDE SEQUENCE [LARGE SCALE GENOMIC DNA]</scope>
    <source>
        <strain evidence="2 3">M97-236</strain>
    </source>
</reference>
<keyword evidence="3" id="KW-1185">Reference proteome</keyword>
<protein>
    <submittedName>
        <fullName evidence="2">Uncharacterized protein</fullName>
    </submittedName>
</protein>
<feature type="compositionally biased region" description="Basic and acidic residues" evidence="1">
    <location>
        <begin position="243"/>
        <end position="252"/>
    </location>
</feature>
<dbReference type="EMBL" id="JAKIXB020000024">
    <property type="protein sequence ID" value="KAL1598077.1"/>
    <property type="molecule type" value="Genomic_DNA"/>
</dbReference>